<comment type="caution">
    <text evidence="2">The sequence shown here is derived from an EMBL/GenBank/DDBJ whole genome shotgun (WGS) entry which is preliminary data.</text>
</comment>
<evidence type="ECO:0000313" key="3">
    <source>
        <dbReference type="Proteomes" id="UP001365846"/>
    </source>
</evidence>
<dbReference type="InterPro" id="IPR021783">
    <property type="entry name" value="DUF3348"/>
</dbReference>
<feature type="region of interest" description="Disordered" evidence="1">
    <location>
        <begin position="64"/>
        <end position="86"/>
    </location>
</feature>
<name>A0ABU8VKX2_9BURK</name>
<dbReference type="Pfam" id="PF11828">
    <property type="entry name" value="DUF3348"/>
    <property type="match status" value="1"/>
</dbReference>
<proteinExistence type="predicted"/>
<keyword evidence="3" id="KW-1185">Reference proteome</keyword>
<organism evidence="2 3">
    <name type="scientific">Variovorax ureilyticus</name>
    <dbReference type="NCBI Taxonomy" id="1836198"/>
    <lineage>
        <taxon>Bacteria</taxon>
        <taxon>Pseudomonadati</taxon>
        <taxon>Pseudomonadota</taxon>
        <taxon>Betaproteobacteria</taxon>
        <taxon>Burkholderiales</taxon>
        <taxon>Comamonadaceae</taxon>
        <taxon>Variovorax</taxon>
    </lineage>
</organism>
<reference evidence="2 3" key="1">
    <citation type="submission" date="2024-03" db="EMBL/GenBank/DDBJ databases">
        <title>Novel species of the genus Variovorax.</title>
        <authorList>
            <person name="Liu Q."/>
            <person name="Xin Y.-H."/>
        </authorList>
    </citation>
    <scope>NUCLEOTIDE SEQUENCE [LARGE SCALE GENOMIC DNA]</scope>
    <source>
        <strain evidence="2 3">KACC 18899</strain>
    </source>
</reference>
<dbReference type="RefSeq" id="WP_340359348.1">
    <property type="nucleotide sequence ID" value="NZ_JBBKZU010000011.1"/>
</dbReference>
<dbReference type="Proteomes" id="UP001365846">
    <property type="component" value="Unassembled WGS sequence"/>
</dbReference>
<evidence type="ECO:0000313" key="2">
    <source>
        <dbReference type="EMBL" id="MEJ8814121.1"/>
    </source>
</evidence>
<dbReference type="EMBL" id="JBBKZU010000011">
    <property type="protein sequence ID" value="MEJ8814121.1"/>
    <property type="molecule type" value="Genomic_DNA"/>
</dbReference>
<gene>
    <name evidence="2" type="ORF">WKW77_23755</name>
</gene>
<evidence type="ECO:0000256" key="1">
    <source>
        <dbReference type="SAM" id="MobiDB-lite"/>
    </source>
</evidence>
<sequence>MVQVSMRRSLTGSALIRLLDRLAGPDVRESGASTSDRLSQWFSWTDAISLSAALDGLPVAGATGATGATGASRASRAKAPSDAEEGECQRVRSALAKAIAEDSAFATPQRAQDAEVDFSPYRQRYQARQQAIEAGVGALRGKLRSRLAARSPAMAKLAAVDVVMEQVLGARERTLLSTVPKVLEKHFGRLRQDADTGASGAWLDIFRRDVREVLLAELDFRFQPVEGLLDALRMK</sequence>
<protein>
    <submittedName>
        <fullName evidence="2">DUF3348 domain-containing protein</fullName>
    </submittedName>
</protein>
<feature type="compositionally biased region" description="Low complexity" evidence="1">
    <location>
        <begin position="64"/>
        <end position="74"/>
    </location>
</feature>
<accession>A0ABU8VKX2</accession>